<dbReference type="AlphaFoldDB" id="A0A2R5H0L0"/>
<proteinExistence type="predicted"/>
<dbReference type="InterPro" id="IPR015655">
    <property type="entry name" value="PP2C"/>
</dbReference>
<gene>
    <name evidence="2" type="ORF">FCC1311_100772</name>
</gene>
<comment type="caution">
    <text evidence="2">The sequence shown here is derived from an EMBL/GenBank/DDBJ whole genome shotgun (WGS) entry which is preliminary data.</text>
</comment>
<name>A0A2R5H0L0_9STRA</name>
<evidence type="ECO:0000259" key="1">
    <source>
        <dbReference type="PROSITE" id="PS51746"/>
    </source>
</evidence>
<organism evidence="2 3">
    <name type="scientific">Hondaea fermentalgiana</name>
    <dbReference type="NCBI Taxonomy" id="2315210"/>
    <lineage>
        <taxon>Eukaryota</taxon>
        <taxon>Sar</taxon>
        <taxon>Stramenopiles</taxon>
        <taxon>Bigyra</taxon>
        <taxon>Labyrinthulomycetes</taxon>
        <taxon>Thraustochytrida</taxon>
        <taxon>Thraustochytriidae</taxon>
        <taxon>Hondaea</taxon>
    </lineage>
</organism>
<dbReference type="SUPFAM" id="SSF81606">
    <property type="entry name" value="PP2C-like"/>
    <property type="match status" value="1"/>
</dbReference>
<evidence type="ECO:0000313" key="3">
    <source>
        <dbReference type="Proteomes" id="UP000241890"/>
    </source>
</evidence>
<dbReference type="GO" id="GO:0004722">
    <property type="term" value="F:protein serine/threonine phosphatase activity"/>
    <property type="evidence" value="ECO:0007669"/>
    <property type="project" value="InterPro"/>
</dbReference>
<dbReference type="PANTHER" id="PTHR47992">
    <property type="entry name" value="PROTEIN PHOSPHATASE"/>
    <property type="match status" value="1"/>
</dbReference>
<dbReference type="CDD" id="cd00143">
    <property type="entry name" value="PP2Cc"/>
    <property type="match status" value="1"/>
</dbReference>
<reference evidence="2 3" key="1">
    <citation type="submission" date="2017-12" db="EMBL/GenBank/DDBJ databases">
        <title>Sequencing, de novo assembly and annotation of complete genome of a new Thraustochytrid species, strain FCC1311.</title>
        <authorList>
            <person name="Sedici K."/>
            <person name="Godart F."/>
            <person name="Aiese Cigliano R."/>
            <person name="Sanseverino W."/>
            <person name="Barakat M."/>
            <person name="Ortet P."/>
            <person name="Marechal E."/>
            <person name="Cagnac O."/>
            <person name="Amato A."/>
        </authorList>
    </citation>
    <scope>NUCLEOTIDE SEQUENCE [LARGE SCALE GENOMIC DNA]</scope>
</reference>
<dbReference type="Pfam" id="PF00481">
    <property type="entry name" value="PP2C"/>
    <property type="match status" value="2"/>
</dbReference>
<keyword evidence="3" id="KW-1185">Reference proteome</keyword>
<protein>
    <submittedName>
        <fullName evidence="2">Protein phosphatase, putative</fullName>
    </submittedName>
</protein>
<accession>A0A2R5H0L0</accession>
<sequence length="416" mass="45534">MSDGMPPKPPALTRQLTSHFDQFADDLAALDGVAPGQSLKSDENNDNGGGLRLLVSAATDIGGGAVNQDKFDFFMVEQNLVMAVFDGHGRELGELAAEVARDTFHEYLSKTETMEKVSEDPETTLTEIFQAAHDAIRNRFREKYVHAGWQVQETDEGFLIKRRTSANSWSCTHGGTTATVVIVFGGSNRMIVANVGDSTALWGSIDADGTALYEELSAEHSPESVSEFKRIREFRPDESGRMPQLRFVYDASSMSKATCPPIFDVDPDDPDNIKRTNSGSYFKNVRSEFATLVTTPPSPQARFQDALAFTRSLADYHLNSFGVSCVPEVRDLNLADLHKSGTGPSCLLVCTDGVWDNFKYPDVVVEALREEVVGQVVRSGDCKPAAQALMSVNMRLAHAHFGNQADNMTAIVCYVV</sequence>
<dbReference type="PROSITE" id="PS51746">
    <property type="entry name" value="PPM_2"/>
    <property type="match status" value="1"/>
</dbReference>
<dbReference type="EMBL" id="BEYU01000171">
    <property type="protein sequence ID" value="GBG33854.1"/>
    <property type="molecule type" value="Genomic_DNA"/>
</dbReference>
<dbReference type="OrthoDB" id="10264738at2759"/>
<dbReference type="Gene3D" id="3.60.40.10">
    <property type="entry name" value="PPM-type phosphatase domain"/>
    <property type="match status" value="1"/>
</dbReference>
<dbReference type="Proteomes" id="UP000241890">
    <property type="component" value="Unassembled WGS sequence"/>
</dbReference>
<dbReference type="InterPro" id="IPR001932">
    <property type="entry name" value="PPM-type_phosphatase-like_dom"/>
</dbReference>
<dbReference type="InParanoid" id="A0A2R5H0L0"/>
<evidence type="ECO:0000313" key="2">
    <source>
        <dbReference type="EMBL" id="GBG33854.1"/>
    </source>
</evidence>
<dbReference type="InterPro" id="IPR036457">
    <property type="entry name" value="PPM-type-like_dom_sf"/>
</dbReference>
<dbReference type="SMART" id="SM00332">
    <property type="entry name" value="PP2Cc"/>
    <property type="match status" value="1"/>
</dbReference>
<feature type="domain" description="PPM-type phosphatase" evidence="1">
    <location>
        <begin position="54"/>
        <end position="415"/>
    </location>
</feature>